<proteinExistence type="inferred from homology"/>
<protein>
    <recommendedName>
        <fullName evidence="9">Kinesin motor domain-containing protein</fullName>
    </recommendedName>
</protein>
<sequence length="383" mass="43459">MLRDSKLPRRNLGKHEEIENLDPSDSSLSVSNQRFSEASRPPLNTIQDIERTPSKTAKRKGGPELRTPDRSLQLKQRFAWPQRSETVSSMFEDKRGSGIVNATPRVNRTAVRAYSESNSTQSTPTKSVTKPPPSSTSVRGKADGSFSVRLGSNYPVLYRGVSSTPCTPTIVNTVEVPHFDLKEDSSFWINHNVQVIIRVRPLNSMERSIHNYNRCLKQESSQCISWIGQPENRFTFDHVACETVDQEMIFRMAGLPMVENCLSGYNSCMFAYGQTGSGKTYTMLGEIEDLDVKPSPHRGMTPRIFEFLFARIQAEEESRRDENLKYNCKCSFLEIYNEQITDLLDPSSTNLLLREDVKKGVYVENLSEFEAHSVSDIIRLLIQ</sequence>
<feature type="binding site" evidence="7">
    <location>
        <begin position="273"/>
        <end position="280"/>
    </location>
    <ligand>
        <name>ATP</name>
        <dbReference type="ChEBI" id="CHEBI:30616"/>
    </ligand>
</feature>
<accession>A0A2Z6NJH4</accession>
<keyword evidence="4" id="KW-0175">Coiled coil</keyword>
<keyword evidence="5 7" id="KW-0505">Motor protein</keyword>
<feature type="region of interest" description="Disordered" evidence="8">
    <location>
        <begin position="1"/>
        <end position="143"/>
    </location>
</feature>
<evidence type="ECO:0000256" key="2">
    <source>
        <dbReference type="ARBA" id="ARBA00022741"/>
    </source>
</evidence>
<dbReference type="AlphaFoldDB" id="A0A2Z6NJH4"/>
<feature type="domain" description="Kinesin motor" evidence="9">
    <location>
        <begin position="192"/>
        <end position="383"/>
    </location>
</feature>
<evidence type="ECO:0000256" key="6">
    <source>
        <dbReference type="ARBA" id="ARBA00034488"/>
    </source>
</evidence>
<dbReference type="Gene3D" id="3.40.850.10">
    <property type="entry name" value="Kinesin motor domain"/>
    <property type="match status" value="1"/>
</dbReference>
<dbReference type="InterPro" id="IPR044986">
    <property type="entry name" value="KIF15/KIN-12"/>
</dbReference>
<dbReference type="GO" id="GO:0003777">
    <property type="term" value="F:microtubule motor activity"/>
    <property type="evidence" value="ECO:0007669"/>
    <property type="project" value="InterPro"/>
</dbReference>
<dbReference type="GO" id="GO:0005874">
    <property type="term" value="C:microtubule"/>
    <property type="evidence" value="ECO:0007669"/>
    <property type="project" value="UniProtKB-KW"/>
</dbReference>
<feature type="compositionally biased region" description="Low complexity" evidence="8">
    <location>
        <begin position="119"/>
        <end position="129"/>
    </location>
</feature>
<evidence type="ECO:0000256" key="8">
    <source>
        <dbReference type="SAM" id="MobiDB-lite"/>
    </source>
</evidence>
<dbReference type="GO" id="GO:0005524">
    <property type="term" value="F:ATP binding"/>
    <property type="evidence" value="ECO:0007669"/>
    <property type="project" value="UniProtKB-UniRule"/>
</dbReference>
<dbReference type="PROSITE" id="PS50067">
    <property type="entry name" value="KINESIN_MOTOR_2"/>
    <property type="match status" value="1"/>
</dbReference>
<dbReference type="Proteomes" id="UP000242715">
    <property type="component" value="Unassembled WGS sequence"/>
</dbReference>
<reference evidence="11" key="1">
    <citation type="journal article" date="2017" name="Front. Plant Sci.">
        <title>Climate Clever Clovers: New Paradigm to Reduce the Environmental Footprint of Ruminants by Breeding Low Methanogenic Forages Utilizing Haplotype Variation.</title>
        <authorList>
            <person name="Kaur P."/>
            <person name="Appels R."/>
            <person name="Bayer P.E."/>
            <person name="Keeble-Gagnere G."/>
            <person name="Wang J."/>
            <person name="Hirakawa H."/>
            <person name="Shirasawa K."/>
            <person name="Vercoe P."/>
            <person name="Stefanova K."/>
            <person name="Durmic Z."/>
            <person name="Nichols P."/>
            <person name="Revell C."/>
            <person name="Isobe S.N."/>
            <person name="Edwards D."/>
            <person name="Erskine W."/>
        </authorList>
    </citation>
    <scope>NUCLEOTIDE SEQUENCE [LARGE SCALE GENOMIC DNA]</scope>
    <source>
        <strain evidence="11">cv. Daliak</strain>
    </source>
</reference>
<dbReference type="SMART" id="SM00129">
    <property type="entry name" value="KISc"/>
    <property type="match status" value="1"/>
</dbReference>
<dbReference type="Pfam" id="PF00225">
    <property type="entry name" value="Kinesin"/>
    <property type="match status" value="1"/>
</dbReference>
<evidence type="ECO:0000256" key="4">
    <source>
        <dbReference type="ARBA" id="ARBA00023054"/>
    </source>
</evidence>
<evidence type="ECO:0000259" key="9">
    <source>
        <dbReference type="PROSITE" id="PS50067"/>
    </source>
</evidence>
<dbReference type="GO" id="GO:0007018">
    <property type="term" value="P:microtubule-based movement"/>
    <property type="evidence" value="ECO:0007669"/>
    <property type="project" value="InterPro"/>
</dbReference>
<keyword evidence="3 7" id="KW-0067">ATP-binding</keyword>
<dbReference type="PANTHER" id="PTHR37739">
    <property type="entry name" value="KINESIN-LIKE PROTEIN KIN-12D"/>
    <property type="match status" value="1"/>
</dbReference>
<evidence type="ECO:0000256" key="5">
    <source>
        <dbReference type="ARBA" id="ARBA00023175"/>
    </source>
</evidence>
<evidence type="ECO:0000256" key="7">
    <source>
        <dbReference type="PROSITE-ProRule" id="PRU00283"/>
    </source>
</evidence>
<feature type="compositionally biased region" description="Polar residues" evidence="8">
    <location>
        <begin position="23"/>
        <end position="47"/>
    </location>
</feature>
<keyword evidence="11" id="KW-1185">Reference proteome</keyword>
<dbReference type="EMBL" id="DF973469">
    <property type="protein sequence ID" value="GAU31819.1"/>
    <property type="molecule type" value="Genomic_DNA"/>
</dbReference>
<feature type="non-terminal residue" evidence="10">
    <location>
        <position position="383"/>
    </location>
</feature>
<organism evidence="10 11">
    <name type="scientific">Trifolium subterraneum</name>
    <name type="common">Subterranean clover</name>
    <dbReference type="NCBI Taxonomy" id="3900"/>
    <lineage>
        <taxon>Eukaryota</taxon>
        <taxon>Viridiplantae</taxon>
        <taxon>Streptophyta</taxon>
        <taxon>Embryophyta</taxon>
        <taxon>Tracheophyta</taxon>
        <taxon>Spermatophyta</taxon>
        <taxon>Magnoliopsida</taxon>
        <taxon>eudicotyledons</taxon>
        <taxon>Gunneridae</taxon>
        <taxon>Pentapetalae</taxon>
        <taxon>rosids</taxon>
        <taxon>fabids</taxon>
        <taxon>Fabales</taxon>
        <taxon>Fabaceae</taxon>
        <taxon>Papilionoideae</taxon>
        <taxon>50 kb inversion clade</taxon>
        <taxon>NPAAA clade</taxon>
        <taxon>Hologalegina</taxon>
        <taxon>IRL clade</taxon>
        <taxon>Trifolieae</taxon>
        <taxon>Trifolium</taxon>
    </lineage>
</organism>
<dbReference type="InterPro" id="IPR027417">
    <property type="entry name" value="P-loop_NTPase"/>
</dbReference>
<dbReference type="OrthoDB" id="3176171at2759"/>
<evidence type="ECO:0000256" key="3">
    <source>
        <dbReference type="ARBA" id="ARBA00022840"/>
    </source>
</evidence>
<dbReference type="PANTHER" id="PTHR37739:SF8">
    <property type="entry name" value="KINESIN-LIKE PROTEIN KIN-12D"/>
    <property type="match status" value="1"/>
</dbReference>
<comment type="similarity">
    <text evidence="6">Belongs to the TRAFAC class myosin-kinesin ATPase superfamily. Kinesin family. KIN-12 subfamily.</text>
</comment>
<keyword evidence="2 7" id="KW-0547">Nucleotide-binding</keyword>
<dbReference type="InterPro" id="IPR001752">
    <property type="entry name" value="Kinesin_motor_dom"/>
</dbReference>
<gene>
    <name evidence="10" type="ORF">TSUD_58200</name>
</gene>
<name>A0A2Z6NJH4_TRISU</name>
<feature type="compositionally biased region" description="Basic and acidic residues" evidence="8">
    <location>
        <begin position="1"/>
        <end position="18"/>
    </location>
</feature>
<keyword evidence="1" id="KW-0493">Microtubule</keyword>
<dbReference type="SUPFAM" id="SSF52540">
    <property type="entry name" value="P-loop containing nucleoside triphosphate hydrolases"/>
    <property type="match status" value="1"/>
</dbReference>
<evidence type="ECO:0000313" key="10">
    <source>
        <dbReference type="EMBL" id="GAU31819.1"/>
    </source>
</evidence>
<evidence type="ECO:0000256" key="1">
    <source>
        <dbReference type="ARBA" id="ARBA00022701"/>
    </source>
</evidence>
<dbReference type="InterPro" id="IPR036961">
    <property type="entry name" value="Kinesin_motor_dom_sf"/>
</dbReference>
<dbReference type="GO" id="GO:0008017">
    <property type="term" value="F:microtubule binding"/>
    <property type="evidence" value="ECO:0007669"/>
    <property type="project" value="InterPro"/>
</dbReference>
<evidence type="ECO:0000313" key="11">
    <source>
        <dbReference type="Proteomes" id="UP000242715"/>
    </source>
</evidence>